<organism evidence="3">
    <name type="scientific">Paramoeba aestuarina</name>
    <dbReference type="NCBI Taxonomy" id="180227"/>
    <lineage>
        <taxon>Eukaryota</taxon>
        <taxon>Amoebozoa</taxon>
        <taxon>Discosea</taxon>
        <taxon>Flabellinia</taxon>
        <taxon>Dactylopodida</taxon>
        <taxon>Paramoebidae</taxon>
        <taxon>Paramoeba</taxon>
    </lineage>
</organism>
<dbReference type="GO" id="GO:1900034">
    <property type="term" value="P:regulation of cellular response to heat"/>
    <property type="evidence" value="ECO:0007669"/>
    <property type="project" value="InterPro"/>
</dbReference>
<gene>
    <name evidence="3" type="ORF">NAES01612_LOCUS8453</name>
</gene>
<reference evidence="3" key="1">
    <citation type="submission" date="2021-01" db="EMBL/GenBank/DDBJ databases">
        <authorList>
            <person name="Corre E."/>
            <person name="Pelletier E."/>
            <person name="Niang G."/>
            <person name="Scheremetjew M."/>
            <person name="Finn R."/>
            <person name="Kale V."/>
            <person name="Holt S."/>
            <person name="Cochrane G."/>
            <person name="Meng A."/>
            <person name="Brown T."/>
            <person name="Cohen L."/>
        </authorList>
    </citation>
    <scope>NUCLEOTIDE SEQUENCE</scope>
    <source>
        <strain evidence="3">SoJaBio B1-5/56/2</strain>
    </source>
</reference>
<dbReference type="InterPro" id="IPR039313">
    <property type="entry name" value="HIT4"/>
</dbReference>
<keyword evidence="1" id="KW-0175">Coiled coil</keyword>
<feature type="coiled-coil region" evidence="1">
    <location>
        <begin position="341"/>
        <end position="375"/>
    </location>
</feature>
<accession>A0A7S4KLZ5</accession>
<evidence type="ECO:0000256" key="2">
    <source>
        <dbReference type="SAM" id="MobiDB-lite"/>
    </source>
</evidence>
<feature type="compositionally biased region" description="Basic and acidic residues" evidence="2">
    <location>
        <begin position="54"/>
        <end position="89"/>
    </location>
</feature>
<dbReference type="PANTHER" id="PTHR33704:SF1">
    <property type="entry name" value="PROTEIN HEAT INTOLERANT 4-RELATED"/>
    <property type="match status" value="1"/>
</dbReference>
<dbReference type="EMBL" id="HBKR01012753">
    <property type="protein sequence ID" value="CAE2299243.1"/>
    <property type="molecule type" value="Transcribed_RNA"/>
</dbReference>
<feature type="compositionally biased region" description="Basic residues" evidence="2">
    <location>
        <begin position="39"/>
        <end position="53"/>
    </location>
</feature>
<evidence type="ECO:0000313" key="3">
    <source>
        <dbReference type="EMBL" id="CAE2299243.1"/>
    </source>
</evidence>
<name>A0A7S4KLZ5_9EUKA</name>
<feature type="compositionally biased region" description="Basic residues" evidence="2">
    <location>
        <begin position="1"/>
        <end position="10"/>
    </location>
</feature>
<sequence>MPAASRKRAASTKLATAPKNKRRKQNEKEDKPAATKKQPVAKKQTKTTKGKTAGKKEPVKKGKKEQKQANGKKEKEEEEEEPKRVKTPQEIEEEEREASRLEKERIEEEMQKEKVSVPVWKKFLETMKEVESSPDLYKRIFMLGTEVCNYPELFDKEYDFSHMEEELRTTFAGKNAFLFGATEAHSLQQKSGGSFDVYLVPVVNVVISDLPPPEKVARTSLQTGSEEIAPFRSWNLFWKPLLPNEKNPVLNKLRANRYYLSFSIPRSSAQIKHSEDRVRGYQFLLPYMLSPYALERFEPDTDINFSMDIDGKCCAMDMNTDLDEISDRAEGICEEHDLNPEKYLEQVKEQLKVEKRKLREKNKKAKEAIEKSLKQYSPKELESLKAMKVYKFYPLDSPEHIRAPYINRTYGNAAKVYPPSSDPYAAFM</sequence>
<proteinExistence type="predicted"/>
<protein>
    <submittedName>
        <fullName evidence="3">Uncharacterized protein</fullName>
    </submittedName>
</protein>
<evidence type="ECO:0000256" key="1">
    <source>
        <dbReference type="SAM" id="Coils"/>
    </source>
</evidence>
<feature type="region of interest" description="Disordered" evidence="2">
    <location>
        <begin position="1"/>
        <end position="103"/>
    </location>
</feature>
<dbReference type="PANTHER" id="PTHR33704">
    <property type="entry name" value="PROTEIN HEAT INTOLERANT 4-RELATED"/>
    <property type="match status" value="1"/>
</dbReference>
<dbReference type="AlphaFoldDB" id="A0A7S4KLZ5"/>